<dbReference type="PROSITE" id="PS00107">
    <property type="entry name" value="PROTEIN_KINASE_ATP"/>
    <property type="match status" value="1"/>
</dbReference>
<keyword evidence="5" id="KW-0418">Kinase</keyword>
<dbReference type="InterPro" id="IPR000195">
    <property type="entry name" value="Rab-GAP-TBC_dom"/>
</dbReference>
<dbReference type="OrthoDB" id="1668230at2759"/>
<evidence type="ECO:0000256" key="11">
    <source>
        <dbReference type="SAM" id="MobiDB-lite"/>
    </source>
</evidence>
<evidence type="ECO:0000256" key="1">
    <source>
        <dbReference type="ARBA" id="ARBA00011245"/>
    </source>
</evidence>
<sequence>MRQNYFRQQRGSATANSNVVPPLQIKRQQSTNKITAQPSIGSHLRQIMKQQFIPTTSTNNMQNEIIRTQETQLQEVPFELQDIKMYQILKVLGHGATAEVKMARHKMLDIVVAIKVYGSHANTNLLEQEVVILQLLSHPNIIKLYYQLKTEQNIYLIQEYFSPMTLDSYLKGRTIKRLSEDQVKIIGKQLTNAIIYLHNLKIIHRDLKLENILIDPQTMKIKLIDFGYSIQTDKELSIQCGTHQYMAPELIKQQNYDNKVDVWACGVILFRLLTGLFPFKGNNESELNKKIIAGKLEFPSFMNTSSKALLQGMLNLYVSKQNRVIKNSILLGCTYSPQLPHPSFNEINKTSVDQPQYRTLKMDIPRTRSQLLQPQMHNILEKIIIFFCQQENISYKQGMNEIFAVVAVFNESGLSWEKVYEYSRKIILDNNFFKDEEFLSLQVAFQWINLLLKFHDFQLYDYLDKNLLSPELYATPWLLTLFANKMSLECTYLFWEMLYIKKDQLMIYFFVIAVIIYFRQKLLSIDSSLLPQTLSGIYIDNVEIVKNIYKKAVDLKLNTPSSACIPSKIFDLPKDEIIILMNYYQQLDCLSLNYTESLKLETNQCRLCSNNGCVQCRVIRMPPEMKCFIQTNKHLQELVQYIGGPIKQYKVVDKVQNLQNQIQIIKYSKFQSEQQIKQSYICFQQQQQQYQNTEEDTISTRSQNSFYNSQIIVPFKFNKLQLQQQLQKQPDDQFDSIRSQDQSNIQQSSSYRQSSIIESNILQNIHLNNTSPFEIQPLILKKDSRTNSLKQDPIKRYENKGLFKKLNLEINQLNNIKFHIFRCKIIGTQKQRILIINQGFICLIKEDKSNYSKLQGIQQQKQKQSQKTEQQIQQISIQYLYYMIFLKRISSKRLNSNVISFYFKQPMLNSQQNINHQFFNLFKEFHMNVDNDYINEAKRMIKTEYKITLEMLNTQEAQNCIEMGKQYYKQCQF</sequence>
<evidence type="ECO:0000256" key="5">
    <source>
        <dbReference type="ARBA" id="ARBA00022777"/>
    </source>
</evidence>
<keyword evidence="3" id="KW-0808">Transferase</keyword>
<dbReference type="PANTHER" id="PTHR24350">
    <property type="entry name" value="SERINE/THREONINE-PROTEIN KINASE IAL-RELATED"/>
    <property type="match status" value="1"/>
</dbReference>
<evidence type="ECO:0000256" key="8">
    <source>
        <dbReference type="PIRSR" id="PIRSR630616-2"/>
    </source>
</evidence>
<dbReference type="PROSITE" id="PS50086">
    <property type="entry name" value="TBC_RABGAP"/>
    <property type="match status" value="1"/>
</dbReference>
<feature type="compositionally biased region" description="Low complexity" evidence="11">
    <location>
        <begin position="736"/>
        <end position="751"/>
    </location>
</feature>
<dbReference type="Pfam" id="PF00566">
    <property type="entry name" value="RabGAP-TBC"/>
    <property type="match status" value="1"/>
</dbReference>
<feature type="binding site" evidence="8">
    <location>
        <position position="225"/>
    </location>
    <ligand>
        <name>ATP</name>
        <dbReference type="ChEBI" id="CHEBI:30616"/>
    </ligand>
</feature>
<dbReference type="FunFam" id="1.10.510.10:FF:000571">
    <property type="entry name" value="Maternal embryonic leucine zipper kinase"/>
    <property type="match status" value="1"/>
</dbReference>
<evidence type="ECO:0008006" key="16">
    <source>
        <dbReference type="Google" id="ProtNLM"/>
    </source>
</evidence>
<dbReference type="PROSITE" id="PS00108">
    <property type="entry name" value="PROTEIN_KINASE_ST"/>
    <property type="match status" value="1"/>
</dbReference>
<evidence type="ECO:0000256" key="10">
    <source>
        <dbReference type="PROSITE-ProRule" id="PRU10141"/>
    </source>
</evidence>
<accession>A0A8S1WCC1</accession>
<keyword evidence="4 8" id="KW-0547">Nucleotide-binding</keyword>
<feature type="compositionally biased region" description="Polar residues" evidence="11">
    <location>
        <begin position="1"/>
        <end position="19"/>
    </location>
</feature>
<dbReference type="EMBL" id="CAJJDO010000086">
    <property type="protein sequence ID" value="CAD8186165.1"/>
    <property type="molecule type" value="Genomic_DNA"/>
</dbReference>
<proteinExistence type="predicted"/>
<evidence type="ECO:0000259" key="13">
    <source>
        <dbReference type="PROSITE" id="PS50086"/>
    </source>
</evidence>
<evidence type="ECO:0000259" key="12">
    <source>
        <dbReference type="PROSITE" id="PS50011"/>
    </source>
</evidence>
<dbReference type="AlphaFoldDB" id="A0A8S1WCC1"/>
<evidence type="ECO:0000256" key="3">
    <source>
        <dbReference type="ARBA" id="ARBA00022679"/>
    </source>
</evidence>
<comment type="caution">
    <text evidence="14">The sequence shown here is derived from an EMBL/GenBank/DDBJ whole genome shotgun (WGS) entry which is preliminary data.</text>
</comment>
<dbReference type="GO" id="GO:0004674">
    <property type="term" value="F:protein serine/threonine kinase activity"/>
    <property type="evidence" value="ECO:0007669"/>
    <property type="project" value="UniProtKB-KW"/>
</dbReference>
<comment type="subunit">
    <text evidence="1">Monomer.</text>
</comment>
<evidence type="ECO:0000256" key="6">
    <source>
        <dbReference type="ARBA" id="ARBA00022840"/>
    </source>
</evidence>
<dbReference type="InterPro" id="IPR030616">
    <property type="entry name" value="Aur-like"/>
</dbReference>
<evidence type="ECO:0000313" key="14">
    <source>
        <dbReference type="EMBL" id="CAD8186165.1"/>
    </source>
</evidence>
<dbReference type="InterPro" id="IPR017441">
    <property type="entry name" value="Protein_kinase_ATP_BS"/>
</dbReference>
<keyword evidence="2" id="KW-0723">Serine/threonine-protein kinase</keyword>
<protein>
    <recommendedName>
        <fullName evidence="16">Protein kinase domain-containing protein</fullName>
    </recommendedName>
</protein>
<feature type="domain" description="Protein kinase" evidence="12">
    <location>
        <begin position="86"/>
        <end position="344"/>
    </location>
</feature>
<gene>
    <name evidence="14" type="ORF">PPENT_87.1.T0860191</name>
</gene>
<keyword evidence="15" id="KW-1185">Reference proteome</keyword>
<evidence type="ECO:0000256" key="2">
    <source>
        <dbReference type="ARBA" id="ARBA00022527"/>
    </source>
</evidence>
<dbReference type="InterPro" id="IPR008271">
    <property type="entry name" value="Ser/Thr_kinase_AS"/>
</dbReference>
<dbReference type="SMART" id="SM00164">
    <property type="entry name" value="TBC"/>
    <property type="match status" value="1"/>
</dbReference>
<organism evidence="14 15">
    <name type="scientific">Paramecium pentaurelia</name>
    <dbReference type="NCBI Taxonomy" id="43138"/>
    <lineage>
        <taxon>Eukaryota</taxon>
        <taxon>Sar</taxon>
        <taxon>Alveolata</taxon>
        <taxon>Ciliophora</taxon>
        <taxon>Intramacronucleata</taxon>
        <taxon>Oligohymenophorea</taxon>
        <taxon>Peniculida</taxon>
        <taxon>Parameciidae</taxon>
        <taxon>Paramecium</taxon>
    </lineage>
</organism>
<dbReference type="InterPro" id="IPR000719">
    <property type="entry name" value="Prot_kinase_dom"/>
</dbReference>
<evidence type="ECO:0000256" key="9">
    <source>
        <dbReference type="PIRSR" id="PIRSR630616-3"/>
    </source>
</evidence>
<evidence type="ECO:0000313" key="15">
    <source>
        <dbReference type="Proteomes" id="UP000689195"/>
    </source>
</evidence>
<feature type="region of interest" description="Disordered" evidence="11">
    <location>
        <begin position="1"/>
        <end position="20"/>
    </location>
</feature>
<dbReference type="PROSITE" id="PS50011">
    <property type="entry name" value="PROTEIN_KINASE_DOM"/>
    <property type="match status" value="1"/>
</dbReference>
<keyword evidence="6 8" id="KW-0067">ATP-binding</keyword>
<feature type="cross-link" description="Glycyl lysine isopeptide (Lys-Gly) (interchain with G-Cter in SUMO2)" evidence="9">
    <location>
        <position position="208"/>
    </location>
</feature>
<reference evidence="14" key="1">
    <citation type="submission" date="2021-01" db="EMBL/GenBank/DDBJ databases">
        <authorList>
            <consortium name="Genoscope - CEA"/>
            <person name="William W."/>
        </authorList>
    </citation>
    <scope>NUCLEOTIDE SEQUENCE</scope>
</reference>
<feature type="domain" description="Rab-GAP TBC" evidence="13">
    <location>
        <begin position="338"/>
        <end position="502"/>
    </location>
</feature>
<feature type="active site" description="Proton acceptor" evidence="7">
    <location>
        <position position="206"/>
    </location>
</feature>
<dbReference type="Pfam" id="PF00069">
    <property type="entry name" value="Pkinase"/>
    <property type="match status" value="1"/>
</dbReference>
<feature type="binding site" evidence="8 10">
    <location>
        <position position="115"/>
    </location>
    <ligand>
        <name>ATP</name>
        <dbReference type="ChEBI" id="CHEBI:30616"/>
    </ligand>
</feature>
<dbReference type="Proteomes" id="UP000689195">
    <property type="component" value="Unassembled WGS sequence"/>
</dbReference>
<feature type="binding site" evidence="8">
    <location>
        <begin position="210"/>
        <end position="211"/>
    </location>
    <ligand>
        <name>ATP</name>
        <dbReference type="ChEBI" id="CHEBI:30616"/>
    </ligand>
</feature>
<dbReference type="SMART" id="SM00220">
    <property type="entry name" value="S_TKc"/>
    <property type="match status" value="1"/>
</dbReference>
<name>A0A8S1WCC1_9CILI</name>
<feature type="region of interest" description="Disordered" evidence="11">
    <location>
        <begin position="731"/>
        <end position="751"/>
    </location>
</feature>
<dbReference type="GO" id="GO:0005524">
    <property type="term" value="F:ATP binding"/>
    <property type="evidence" value="ECO:0007669"/>
    <property type="project" value="UniProtKB-UniRule"/>
</dbReference>
<evidence type="ECO:0000256" key="7">
    <source>
        <dbReference type="PIRSR" id="PIRSR630616-1"/>
    </source>
</evidence>
<evidence type="ECO:0000256" key="4">
    <source>
        <dbReference type="ARBA" id="ARBA00022741"/>
    </source>
</evidence>